<keyword evidence="2" id="KW-0819">tRNA processing</keyword>
<name>A0A1X7QX72_9SACH</name>
<dbReference type="InterPro" id="IPR018593">
    <property type="entry name" value="tRNA-endonuc_su_Sen15"/>
</dbReference>
<evidence type="ECO:0000256" key="1">
    <source>
        <dbReference type="ARBA" id="ARBA00006091"/>
    </source>
</evidence>
<accession>A0A1X7QX72</accession>
<dbReference type="InterPro" id="IPR011856">
    <property type="entry name" value="tRNA_endonuc-like_dom_sf"/>
</dbReference>
<dbReference type="STRING" id="1789683.A0A1X7QX72"/>
<dbReference type="Pfam" id="PF09631">
    <property type="entry name" value="Sen15"/>
    <property type="match status" value="1"/>
</dbReference>
<evidence type="ECO:0000259" key="3">
    <source>
        <dbReference type="Pfam" id="PF09631"/>
    </source>
</evidence>
<dbReference type="GO" id="GO:0000214">
    <property type="term" value="C:tRNA-intron endonuclease complex"/>
    <property type="evidence" value="ECO:0007669"/>
    <property type="project" value="InterPro"/>
</dbReference>
<dbReference type="SUPFAM" id="SSF53032">
    <property type="entry name" value="tRNA-intron endonuclease catalytic domain-like"/>
    <property type="match status" value="1"/>
</dbReference>
<comment type="similarity">
    <text evidence="1">Belongs to the SEN15 family.</text>
</comment>
<dbReference type="GO" id="GO:0000379">
    <property type="term" value="P:tRNA-type intron splice site recognition and cleavage"/>
    <property type="evidence" value="ECO:0007669"/>
    <property type="project" value="InterPro"/>
</dbReference>
<dbReference type="Proteomes" id="UP000196158">
    <property type="component" value="Unassembled WGS sequence"/>
</dbReference>
<keyword evidence="4" id="KW-0255">Endonuclease</keyword>
<protein>
    <submittedName>
        <fullName evidence="4">Similar to Saccharomyces cerevisiae YMR059W SEN15 Subunit of the tRNA splicing endonuclease, which is composed of Sen2p, Sen15p, Sen34p, and Sen54p</fullName>
    </submittedName>
</protein>
<evidence type="ECO:0000313" key="5">
    <source>
        <dbReference type="Proteomes" id="UP000196158"/>
    </source>
</evidence>
<reference evidence="4 5" key="1">
    <citation type="submission" date="2017-04" db="EMBL/GenBank/DDBJ databases">
        <authorList>
            <person name="Afonso C.L."/>
            <person name="Miller P.J."/>
            <person name="Scott M.A."/>
            <person name="Spackman E."/>
            <person name="Goraichik I."/>
            <person name="Dimitrov K.M."/>
            <person name="Suarez D.L."/>
            <person name="Swayne D.E."/>
        </authorList>
    </citation>
    <scope>NUCLEOTIDE SEQUENCE [LARGE SCALE GENOMIC DNA]</scope>
</reference>
<proteinExistence type="inferred from homology"/>
<feature type="domain" description="tRNA-splicing endonuclease subunit Sen15" evidence="3">
    <location>
        <begin position="16"/>
        <end position="129"/>
    </location>
</feature>
<dbReference type="GO" id="GO:0003676">
    <property type="term" value="F:nucleic acid binding"/>
    <property type="evidence" value="ECO:0007669"/>
    <property type="project" value="InterPro"/>
</dbReference>
<dbReference type="InterPro" id="IPR042777">
    <property type="entry name" value="Sen15_fungi"/>
</dbReference>
<keyword evidence="4" id="KW-0378">Hydrolase</keyword>
<sequence>MYRTDNKDGLSIENTVRTNLVHFQNWSNVVICEESLEWEDRIIRLISGIPPTTLSNGESDENGNPTREFLLPISLAQYNAEHLTIECLDQIFDKLCNSETKRIILSIVNDDGTTVFYFVYKGVHKPKKN</sequence>
<evidence type="ECO:0000256" key="2">
    <source>
        <dbReference type="ARBA" id="ARBA00022694"/>
    </source>
</evidence>
<keyword evidence="4" id="KW-0540">Nuclease</keyword>
<dbReference type="GO" id="GO:0000213">
    <property type="term" value="F:tRNA-intron lyase activity"/>
    <property type="evidence" value="ECO:0007669"/>
    <property type="project" value="TreeGrafter"/>
</dbReference>
<dbReference type="Gene3D" id="3.40.1350.10">
    <property type="match status" value="1"/>
</dbReference>
<dbReference type="PANTHER" id="PTHR28518">
    <property type="entry name" value="TRNA-SPLICING ENDONUCLEASE SUBUNIT SEN15"/>
    <property type="match status" value="1"/>
</dbReference>
<dbReference type="InterPro" id="IPR036167">
    <property type="entry name" value="tRNA_intron_Endo_cat-like_sf"/>
</dbReference>
<organism evidence="4 5">
    <name type="scientific">Maudiozyma saulgeensis</name>
    <dbReference type="NCBI Taxonomy" id="1789683"/>
    <lineage>
        <taxon>Eukaryota</taxon>
        <taxon>Fungi</taxon>
        <taxon>Dikarya</taxon>
        <taxon>Ascomycota</taxon>
        <taxon>Saccharomycotina</taxon>
        <taxon>Saccharomycetes</taxon>
        <taxon>Saccharomycetales</taxon>
        <taxon>Saccharomycetaceae</taxon>
        <taxon>Maudiozyma</taxon>
    </lineage>
</organism>
<dbReference type="OrthoDB" id="10002170at2759"/>
<gene>
    <name evidence="4" type="ORF">KASA_0Q01496G</name>
</gene>
<dbReference type="AlphaFoldDB" id="A0A1X7QX72"/>
<evidence type="ECO:0000313" key="4">
    <source>
        <dbReference type="EMBL" id="SMN17794.1"/>
    </source>
</evidence>
<dbReference type="PANTHER" id="PTHR28518:SF1">
    <property type="entry name" value="TRNA-SPLICING ENDONUCLEASE SUBUNIT SEN15"/>
    <property type="match status" value="1"/>
</dbReference>
<dbReference type="EMBL" id="FXLY01000002">
    <property type="protein sequence ID" value="SMN17794.1"/>
    <property type="molecule type" value="Genomic_DNA"/>
</dbReference>
<keyword evidence="5" id="KW-1185">Reference proteome</keyword>